<dbReference type="EMBL" id="JADCKQ010000008">
    <property type="protein sequence ID" value="MBI1494374.1"/>
    <property type="molecule type" value="Genomic_DNA"/>
</dbReference>
<proteinExistence type="predicted"/>
<comment type="caution">
    <text evidence="1">The sequence shown here is derived from an EMBL/GenBank/DDBJ whole genome shotgun (WGS) entry which is preliminary data.</text>
</comment>
<gene>
    <name evidence="1" type="ORF">H1D41_12060</name>
</gene>
<reference evidence="1" key="1">
    <citation type="submission" date="2020-10" db="EMBL/GenBank/DDBJ databases">
        <title>Paenihalocynthiibacter styelae gen. nov., sp. nov., isolated from stalked sea squirt Styela clava.</title>
        <authorList>
            <person name="Kim Y.-O."/>
            <person name="Yoon J.-H."/>
        </authorList>
    </citation>
    <scope>NUCLEOTIDE SEQUENCE</scope>
    <source>
        <strain evidence="1">MYP1-1</strain>
    </source>
</reference>
<dbReference type="AlphaFoldDB" id="A0A8J7IY73"/>
<dbReference type="RefSeq" id="WP_228849138.1">
    <property type="nucleotide sequence ID" value="NZ_JADCKQ010000008.1"/>
</dbReference>
<accession>A0A8J7IY73</accession>
<evidence type="ECO:0000313" key="2">
    <source>
        <dbReference type="Proteomes" id="UP000640583"/>
    </source>
</evidence>
<organism evidence="1 2">
    <name type="scientific">Halocynthiibacter styelae</name>
    <dbReference type="NCBI Taxonomy" id="2761955"/>
    <lineage>
        <taxon>Bacteria</taxon>
        <taxon>Pseudomonadati</taxon>
        <taxon>Pseudomonadota</taxon>
        <taxon>Alphaproteobacteria</taxon>
        <taxon>Rhodobacterales</taxon>
        <taxon>Paracoccaceae</taxon>
        <taxon>Halocynthiibacter</taxon>
    </lineage>
</organism>
<evidence type="ECO:0000313" key="1">
    <source>
        <dbReference type="EMBL" id="MBI1494374.1"/>
    </source>
</evidence>
<name>A0A8J7IY73_9RHOB</name>
<sequence length="142" mass="15765">MPELALQPTHIRETVAAIFVEKDDRQALFAKIGARVEHYKDLSLATGNDWTVLFADDSDSTVNLPWLQTDPVYLYQLVPKCLCEVGYKPNIPTPLLRTFAAKIQTTYSFQGSFALLSGHPNARLIDLSNARSVATINMAALQ</sequence>
<keyword evidence="2" id="KW-1185">Reference proteome</keyword>
<protein>
    <submittedName>
        <fullName evidence="1">Uncharacterized protein</fullName>
    </submittedName>
</protein>
<dbReference type="Proteomes" id="UP000640583">
    <property type="component" value="Unassembled WGS sequence"/>
</dbReference>